<dbReference type="PANTHER" id="PTHR23416:SF23">
    <property type="entry name" value="ACETYLTRANSFERASE C18B11.09C-RELATED"/>
    <property type="match status" value="1"/>
</dbReference>
<organism evidence="5 6">
    <name type="scientific">Paradesertivirga mongoliensis</name>
    <dbReference type="NCBI Taxonomy" id="2100740"/>
    <lineage>
        <taxon>Bacteria</taxon>
        <taxon>Pseudomonadati</taxon>
        <taxon>Bacteroidota</taxon>
        <taxon>Sphingobacteriia</taxon>
        <taxon>Sphingobacteriales</taxon>
        <taxon>Sphingobacteriaceae</taxon>
        <taxon>Paradesertivirga</taxon>
    </lineage>
</organism>
<dbReference type="RefSeq" id="WP_255902638.1">
    <property type="nucleotide sequence ID" value="NZ_JAFMZO010000003.1"/>
</dbReference>
<evidence type="ECO:0000256" key="2">
    <source>
        <dbReference type="ARBA" id="ARBA00022679"/>
    </source>
</evidence>
<keyword evidence="6" id="KW-1185">Reference proteome</keyword>
<accession>A0ABW4ZLI7</accession>
<dbReference type="SUPFAM" id="SSF51161">
    <property type="entry name" value="Trimeric LpxA-like enzymes"/>
    <property type="match status" value="1"/>
</dbReference>
<name>A0ABW4ZLI7_9SPHI</name>
<evidence type="ECO:0000256" key="4">
    <source>
        <dbReference type="ARBA" id="ARBA00023315"/>
    </source>
</evidence>
<dbReference type="EMBL" id="JBHUHZ010000001">
    <property type="protein sequence ID" value="MFD2162930.1"/>
    <property type="molecule type" value="Genomic_DNA"/>
</dbReference>
<sequence length="205" mass="22459">MALVEKIKANPSLKKIAHWCLIPTNEYRPRLWVKLLLNPFKHKKGKGSKICRRTRIDVLPFNHFELGAYSTIEDFSTVNNGVGDVLIGEKTIIGLGNVVIGPVSIGNNVMLAQNIVISGLNHGYQDVSKPPAEQAVFTQKITICDDVWVGANSVITAGVKIGKHSVIGAGSIVTKDIPEYVVAAGNPARILKKYNFETKIWEKSD</sequence>
<dbReference type="InterPro" id="IPR001451">
    <property type="entry name" value="Hexapep"/>
</dbReference>
<reference evidence="6" key="1">
    <citation type="journal article" date="2019" name="Int. J. Syst. Evol. Microbiol.">
        <title>The Global Catalogue of Microorganisms (GCM) 10K type strain sequencing project: providing services to taxonomists for standard genome sequencing and annotation.</title>
        <authorList>
            <consortium name="The Broad Institute Genomics Platform"/>
            <consortium name="The Broad Institute Genome Sequencing Center for Infectious Disease"/>
            <person name="Wu L."/>
            <person name="Ma J."/>
        </authorList>
    </citation>
    <scope>NUCLEOTIDE SEQUENCE [LARGE SCALE GENOMIC DNA]</scope>
    <source>
        <strain evidence="6">KCTC 42217</strain>
    </source>
</reference>
<keyword evidence="3" id="KW-0677">Repeat</keyword>
<dbReference type="Pfam" id="PF14602">
    <property type="entry name" value="Hexapep_2"/>
    <property type="match status" value="1"/>
</dbReference>
<dbReference type="GO" id="GO:0016746">
    <property type="term" value="F:acyltransferase activity"/>
    <property type="evidence" value="ECO:0007669"/>
    <property type="project" value="UniProtKB-KW"/>
</dbReference>
<evidence type="ECO:0000313" key="5">
    <source>
        <dbReference type="EMBL" id="MFD2162930.1"/>
    </source>
</evidence>
<dbReference type="InterPro" id="IPR018357">
    <property type="entry name" value="Hexapep_transf_CS"/>
</dbReference>
<gene>
    <name evidence="5" type="ORF">ACFSJU_11050</name>
</gene>
<comment type="similarity">
    <text evidence="1">Belongs to the transferase hexapeptide repeat family.</text>
</comment>
<dbReference type="PANTHER" id="PTHR23416">
    <property type="entry name" value="SIALIC ACID SYNTHASE-RELATED"/>
    <property type="match status" value="1"/>
</dbReference>
<dbReference type="InterPro" id="IPR051159">
    <property type="entry name" value="Hexapeptide_acetyltransf"/>
</dbReference>
<dbReference type="Gene3D" id="2.160.10.10">
    <property type="entry name" value="Hexapeptide repeat proteins"/>
    <property type="match status" value="1"/>
</dbReference>
<evidence type="ECO:0000256" key="1">
    <source>
        <dbReference type="ARBA" id="ARBA00007274"/>
    </source>
</evidence>
<comment type="caution">
    <text evidence="5">The sequence shown here is derived from an EMBL/GenBank/DDBJ whole genome shotgun (WGS) entry which is preliminary data.</text>
</comment>
<evidence type="ECO:0000256" key="3">
    <source>
        <dbReference type="ARBA" id="ARBA00022737"/>
    </source>
</evidence>
<dbReference type="Proteomes" id="UP001597387">
    <property type="component" value="Unassembled WGS sequence"/>
</dbReference>
<keyword evidence="2" id="KW-0808">Transferase</keyword>
<protein>
    <submittedName>
        <fullName evidence="5">Acyltransferase</fullName>
    </submittedName>
</protein>
<keyword evidence="4 5" id="KW-0012">Acyltransferase</keyword>
<dbReference type="CDD" id="cd04647">
    <property type="entry name" value="LbH_MAT_like"/>
    <property type="match status" value="1"/>
</dbReference>
<dbReference type="InterPro" id="IPR011004">
    <property type="entry name" value="Trimer_LpxA-like_sf"/>
</dbReference>
<proteinExistence type="inferred from homology"/>
<dbReference type="Pfam" id="PF00132">
    <property type="entry name" value="Hexapep"/>
    <property type="match status" value="1"/>
</dbReference>
<evidence type="ECO:0000313" key="6">
    <source>
        <dbReference type="Proteomes" id="UP001597387"/>
    </source>
</evidence>
<dbReference type="PROSITE" id="PS00101">
    <property type="entry name" value="HEXAPEP_TRANSFERASES"/>
    <property type="match status" value="1"/>
</dbReference>